<protein>
    <submittedName>
        <fullName evidence="2">ABC transporter permease</fullName>
    </submittedName>
</protein>
<reference evidence="2 3" key="1">
    <citation type="journal article" date="2023" name="Virus Evol.">
        <title>Computational host range prediction-The good, the bad, and the ugly.</title>
        <authorList>
            <person name="Howell A.A."/>
            <person name="Versoza C.J."/>
            <person name="Pfeifer S.P."/>
        </authorList>
    </citation>
    <scope>NUCLEOTIDE SEQUENCE [LARGE SCALE GENOMIC DNA]</scope>
    <source>
        <strain evidence="2 3">1610/1b</strain>
    </source>
</reference>
<dbReference type="RefSeq" id="WP_084247569.1">
    <property type="nucleotide sequence ID" value="NZ_CP136137.1"/>
</dbReference>
<dbReference type="Proteomes" id="UP001479933">
    <property type="component" value="Chromosome"/>
</dbReference>
<proteinExistence type="predicted"/>
<sequence>MVDSGRYESWQPSTYAPFPRRTINRAAQRIRTAEEGIGRWVIFTVQTLYYLPLTVRRYRKQTLRTMNSMAWGRGSIIIDGGVISLLFVLGVAIGVAIAIEAYNTLNLIGFGALSGVIGAFFNIREMAPIMLGVGFAAQVGCRMTAEIGSMRISEEIDATEALGIRSIAYVVGTRVVGGLICVIPGYLLSLAIAFGTAALFVTTLNDAPSGTYYHYFSQFLDPIDIALSLVKAIVFCVVITIVHCYYGYFASGGPEGVGRASGRAIRVSLVAVVVLNLAMTIVLWGLRPTIVFKG</sequence>
<dbReference type="Pfam" id="PF02405">
    <property type="entry name" value="MlaE"/>
    <property type="match status" value="1"/>
</dbReference>
<organism evidence="2 3">
    <name type="scientific">Gordonia hydrophobica</name>
    <dbReference type="NCBI Taxonomy" id="40516"/>
    <lineage>
        <taxon>Bacteria</taxon>
        <taxon>Bacillati</taxon>
        <taxon>Actinomycetota</taxon>
        <taxon>Actinomycetes</taxon>
        <taxon>Mycobacteriales</taxon>
        <taxon>Gordoniaceae</taxon>
        <taxon>Gordonia</taxon>
    </lineage>
</organism>
<dbReference type="PANTHER" id="PTHR30188:SF13">
    <property type="entry name" value="CONSERVED HYPOTHETICAL INTEGRAL MEMBRANE PROTEIN YRBE3B"/>
    <property type="match status" value="1"/>
</dbReference>
<dbReference type="PANTHER" id="PTHR30188">
    <property type="entry name" value="ABC TRANSPORTER PERMEASE PROTEIN-RELATED"/>
    <property type="match status" value="1"/>
</dbReference>
<keyword evidence="1" id="KW-0472">Membrane</keyword>
<keyword evidence="1" id="KW-0812">Transmembrane</keyword>
<name>A0ABZ2TZC2_9ACTN</name>
<feature type="transmembrane region" description="Helical" evidence="1">
    <location>
        <begin position="37"/>
        <end position="55"/>
    </location>
</feature>
<evidence type="ECO:0000313" key="3">
    <source>
        <dbReference type="Proteomes" id="UP001479933"/>
    </source>
</evidence>
<keyword evidence="1" id="KW-1133">Transmembrane helix</keyword>
<dbReference type="EMBL" id="CP136137">
    <property type="protein sequence ID" value="WYY06795.1"/>
    <property type="molecule type" value="Genomic_DNA"/>
</dbReference>
<feature type="transmembrane region" description="Helical" evidence="1">
    <location>
        <begin position="76"/>
        <end position="99"/>
    </location>
</feature>
<evidence type="ECO:0000313" key="2">
    <source>
        <dbReference type="EMBL" id="WYY06795.1"/>
    </source>
</evidence>
<dbReference type="InterPro" id="IPR030802">
    <property type="entry name" value="Permease_MalE"/>
</dbReference>
<gene>
    <name evidence="2" type="ORF">RVF87_17325</name>
</gene>
<accession>A0ABZ2TZC2</accession>
<feature type="transmembrane region" description="Helical" evidence="1">
    <location>
        <begin position="225"/>
        <end position="246"/>
    </location>
</feature>
<feature type="transmembrane region" description="Helical" evidence="1">
    <location>
        <begin position="267"/>
        <end position="286"/>
    </location>
</feature>
<keyword evidence="3" id="KW-1185">Reference proteome</keyword>
<evidence type="ECO:0000256" key="1">
    <source>
        <dbReference type="SAM" id="Phobius"/>
    </source>
</evidence>
<feature type="transmembrane region" description="Helical" evidence="1">
    <location>
        <begin position="175"/>
        <end position="205"/>
    </location>
</feature>
<feature type="transmembrane region" description="Helical" evidence="1">
    <location>
        <begin position="105"/>
        <end position="123"/>
    </location>
</feature>